<dbReference type="EMBL" id="JACRSS010000001">
    <property type="protein sequence ID" value="MBC8537895.1"/>
    <property type="molecule type" value="Genomic_DNA"/>
</dbReference>
<dbReference type="NCBIfam" id="TIGR00275">
    <property type="entry name" value="aminoacetone oxidase family FAD-binding enzyme"/>
    <property type="match status" value="1"/>
</dbReference>
<evidence type="ECO:0000256" key="1">
    <source>
        <dbReference type="ARBA" id="ARBA00001974"/>
    </source>
</evidence>
<evidence type="ECO:0000256" key="3">
    <source>
        <dbReference type="ARBA" id="ARBA00022827"/>
    </source>
</evidence>
<dbReference type="SUPFAM" id="SSF160996">
    <property type="entry name" value="HI0933 insert domain-like"/>
    <property type="match status" value="1"/>
</dbReference>
<dbReference type="PANTHER" id="PTHR42887:SF2">
    <property type="entry name" value="OS12G0638800 PROTEIN"/>
    <property type="match status" value="1"/>
</dbReference>
<evidence type="ECO:0000259" key="5">
    <source>
        <dbReference type="Pfam" id="PF22780"/>
    </source>
</evidence>
<proteinExistence type="predicted"/>
<dbReference type="AlphaFoldDB" id="A0A926DFD1"/>
<dbReference type="InterPro" id="IPR057661">
    <property type="entry name" value="RsdA/BaiN/AoA(So)_Rossmann"/>
</dbReference>
<dbReference type="InterPro" id="IPR036188">
    <property type="entry name" value="FAD/NAD-bd_sf"/>
</dbReference>
<protein>
    <submittedName>
        <fullName evidence="6">NAD(P)/FAD-dependent oxidoreductase</fullName>
    </submittedName>
</protein>
<sequence length="401" mass="43627">MLAAYAAARQGARVTVFEKNEKLGKKLFITGKGRCNLTNDCETEDFFANIPGNGKFLYSALYSFTNRQMVALLEENGCPTKVERGGRVFPASDKSSDVIRTLERILARHHVRICLHTPVEAVWAEDGAVLGVVAGGKRQPFDAVILTAGGASYPRTGSTGDGYRMAQELGHMVTPLHPSLVPMTIREQEVCRRLTGLSLKNVRVTFLEKGKEKFSELGEMLFTHFGVSGPLILSASAHVKDYGFADAKICIDLKPGLSPQQLDARILRDFSAAQNKQLHNALMGLFPHKLVDEVIAMAGLAPGQAVHDITREERARLAETTKAFPLTVQGLRGMEEAIITRGGVSVREVNPSTMESRRIAGLFFAGEVLDLDAYTGGFNLQIAFSTGYLAGESCVLGRQKA</sequence>
<dbReference type="InterPro" id="IPR004792">
    <property type="entry name" value="BaiN-like"/>
</dbReference>
<feature type="domain" description="RsdA/BaiN/AoA(So)-like insert" evidence="5">
    <location>
        <begin position="177"/>
        <end position="339"/>
    </location>
</feature>
<evidence type="ECO:0000256" key="2">
    <source>
        <dbReference type="ARBA" id="ARBA00022630"/>
    </source>
</evidence>
<dbReference type="Proteomes" id="UP000617951">
    <property type="component" value="Unassembled WGS sequence"/>
</dbReference>
<evidence type="ECO:0000313" key="6">
    <source>
        <dbReference type="EMBL" id="MBC8537895.1"/>
    </source>
</evidence>
<accession>A0A926DFD1</accession>
<name>A0A926DFD1_9FIRM</name>
<keyword evidence="2" id="KW-0285">Flavoprotein</keyword>
<dbReference type="InterPro" id="IPR023166">
    <property type="entry name" value="BaiN-like_dom_sf"/>
</dbReference>
<keyword evidence="3" id="KW-0274">FAD</keyword>
<comment type="cofactor">
    <cofactor evidence="1">
        <name>FAD</name>
        <dbReference type="ChEBI" id="CHEBI:57692"/>
    </cofactor>
</comment>
<dbReference type="Gene3D" id="2.40.30.10">
    <property type="entry name" value="Translation factors"/>
    <property type="match status" value="1"/>
</dbReference>
<evidence type="ECO:0000313" key="7">
    <source>
        <dbReference type="Proteomes" id="UP000617951"/>
    </source>
</evidence>
<dbReference type="Pfam" id="PF03486">
    <property type="entry name" value="HI0933_like"/>
    <property type="match status" value="1"/>
</dbReference>
<comment type="caution">
    <text evidence="6">The sequence shown here is derived from an EMBL/GenBank/DDBJ whole genome shotgun (WGS) entry which is preliminary data.</text>
</comment>
<dbReference type="SUPFAM" id="SSF51905">
    <property type="entry name" value="FAD/NAD(P)-binding domain"/>
    <property type="match status" value="1"/>
</dbReference>
<dbReference type="InterPro" id="IPR055178">
    <property type="entry name" value="RsdA/BaiN/AoA(So)-like_dom"/>
</dbReference>
<dbReference type="Gene3D" id="1.10.8.260">
    <property type="entry name" value="HI0933 insert domain-like"/>
    <property type="match status" value="1"/>
</dbReference>
<organism evidence="6 7">
    <name type="scientific">Guopingia tenuis</name>
    <dbReference type="NCBI Taxonomy" id="2763656"/>
    <lineage>
        <taxon>Bacteria</taxon>
        <taxon>Bacillati</taxon>
        <taxon>Bacillota</taxon>
        <taxon>Clostridia</taxon>
        <taxon>Christensenellales</taxon>
        <taxon>Christensenellaceae</taxon>
        <taxon>Guopingia</taxon>
    </lineage>
</organism>
<dbReference type="Gene3D" id="3.50.50.60">
    <property type="entry name" value="FAD/NAD(P)-binding domain"/>
    <property type="match status" value="1"/>
</dbReference>
<gene>
    <name evidence="6" type="ORF">H8693_02965</name>
</gene>
<keyword evidence="7" id="KW-1185">Reference proteome</keyword>
<reference evidence="6" key="1">
    <citation type="submission" date="2020-08" db="EMBL/GenBank/DDBJ databases">
        <title>Genome public.</title>
        <authorList>
            <person name="Liu C."/>
            <person name="Sun Q."/>
        </authorList>
    </citation>
    <scope>NUCLEOTIDE SEQUENCE</scope>
    <source>
        <strain evidence="6">NSJ-63</strain>
    </source>
</reference>
<feature type="domain" description="RsdA/BaiN/AoA(So)-like Rossmann fold-like" evidence="4">
    <location>
        <begin position="1"/>
        <end position="392"/>
    </location>
</feature>
<dbReference type="Pfam" id="PF22780">
    <property type="entry name" value="HI0933_like_1st"/>
    <property type="match status" value="1"/>
</dbReference>
<dbReference type="PANTHER" id="PTHR42887">
    <property type="entry name" value="OS12G0638800 PROTEIN"/>
    <property type="match status" value="1"/>
</dbReference>
<evidence type="ECO:0000259" key="4">
    <source>
        <dbReference type="Pfam" id="PF03486"/>
    </source>
</evidence>